<dbReference type="GO" id="GO:0008270">
    <property type="term" value="F:zinc ion binding"/>
    <property type="evidence" value="ECO:0007669"/>
    <property type="project" value="UniProtKB-KW"/>
</dbReference>
<evidence type="ECO:0000259" key="3">
    <source>
        <dbReference type="PROSITE" id="PS50158"/>
    </source>
</evidence>
<dbReference type="EMBL" id="CM003613">
    <property type="protein sequence ID" value="KYP57514.1"/>
    <property type="molecule type" value="Genomic_DNA"/>
</dbReference>
<feature type="compositionally biased region" description="Polar residues" evidence="2">
    <location>
        <begin position="244"/>
        <end position="259"/>
    </location>
</feature>
<gene>
    <name evidence="4" type="ORF">KK1_003778</name>
</gene>
<feature type="domain" description="CCHC-type" evidence="3">
    <location>
        <begin position="135"/>
        <end position="148"/>
    </location>
</feature>
<dbReference type="Pfam" id="PF14111">
    <property type="entry name" value="DUF4283"/>
    <property type="match status" value="1"/>
</dbReference>
<dbReference type="InterPro" id="IPR040256">
    <property type="entry name" value="At4g02000-like"/>
</dbReference>
<keyword evidence="1" id="KW-0479">Metal-binding</keyword>
<feature type="region of interest" description="Disordered" evidence="2">
    <location>
        <begin position="244"/>
        <end position="307"/>
    </location>
</feature>
<name>A0A151SRP7_CAJCA</name>
<evidence type="ECO:0000313" key="4">
    <source>
        <dbReference type="EMBL" id="KYP57514.1"/>
    </source>
</evidence>
<proteinExistence type="predicted"/>
<sequence length="398" mass="44136">MRMIDMPDDFFLVQFTAEDDYRHALYEGPWMIADHYILVQRWRPFFTITSTQTRKVAAWIRIIGLPIELYNDRFLWRVGNKLGSMLKIDKLTSIHSRGKFARICVEVNLNKKLVSMINVLGYVIKLEYEGLHAICFKCGKYGHRQEQCVDPLGQTPGSADNYNQQNTGAMAIDSGEQVAPTTIAQPKAAQPQAGTDNIPPHNDTVSPRQQHDSSLPHNVSHVNFPMKPMHISATTHVAPTLVQTTKIRNPKSGKNTQPIRGSGSSSFGGTTKAKSGHSNHMKYTKDPSTSMPSNHLNTLPTPSGPTDLVEIQRENSRKVFDGLRSVESSPNSIPSLKNVLTQANLPDAETQAFAEAMRRHLDPTYSIKLKESGNLTRISEVNVDVAGASIPNKSNVSP</sequence>
<accession>A0A151SRP7</accession>
<dbReference type="InterPro" id="IPR001878">
    <property type="entry name" value="Znf_CCHC"/>
</dbReference>
<dbReference type="PANTHER" id="PTHR31286:SF99">
    <property type="entry name" value="DUF4283 DOMAIN-CONTAINING PROTEIN"/>
    <property type="match status" value="1"/>
</dbReference>
<evidence type="ECO:0000256" key="1">
    <source>
        <dbReference type="PROSITE-ProRule" id="PRU00047"/>
    </source>
</evidence>
<dbReference type="OMA" id="TTCHISE"/>
<feature type="region of interest" description="Disordered" evidence="2">
    <location>
        <begin position="183"/>
        <end position="220"/>
    </location>
</feature>
<evidence type="ECO:0000313" key="5">
    <source>
        <dbReference type="Proteomes" id="UP000075243"/>
    </source>
</evidence>
<dbReference type="Proteomes" id="UP000075243">
    <property type="component" value="Chromosome 11"/>
</dbReference>
<keyword evidence="1" id="KW-0863">Zinc-finger</keyword>
<dbReference type="GO" id="GO:0003676">
    <property type="term" value="F:nucleic acid binding"/>
    <property type="evidence" value="ECO:0007669"/>
    <property type="project" value="InterPro"/>
</dbReference>
<keyword evidence="5" id="KW-1185">Reference proteome</keyword>
<protein>
    <submittedName>
        <fullName evidence="4">Uncharacterized protein At4g02000 family</fullName>
    </submittedName>
</protein>
<dbReference type="Gramene" id="C.cajan_03698.t">
    <property type="protein sequence ID" value="C.cajan_03698.t"/>
    <property type="gene ID" value="C.cajan_03698"/>
</dbReference>
<dbReference type="AlphaFoldDB" id="A0A151SRP7"/>
<organism evidence="4 5">
    <name type="scientific">Cajanus cajan</name>
    <name type="common">Pigeon pea</name>
    <name type="synonym">Cajanus indicus</name>
    <dbReference type="NCBI Taxonomy" id="3821"/>
    <lineage>
        <taxon>Eukaryota</taxon>
        <taxon>Viridiplantae</taxon>
        <taxon>Streptophyta</taxon>
        <taxon>Embryophyta</taxon>
        <taxon>Tracheophyta</taxon>
        <taxon>Spermatophyta</taxon>
        <taxon>Magnoliopsida</taxon>
        <taxon>eudicotyledons</taxon>
        <taxon>Gunneridae</taxon>
        <taxon>Pentapetalae</taxon>
        <taxon>rosids</taxon>
        <taxon>fabids</taxon>
        <taxon>Fabales</taxon>
        <taxon>Fabaceae</taxon>
        <taxon>Papilionoideae</taxon>
        <taxon>50 kb inversion clade</taxon>
        <taxon>NPAAA clade</taxon>
        <taxon>indigoferoid/millettioid clade</taxon>
        <taxon>Phaseoleae</taxon>
        <taxon>Cajanus</taxon>
    </lineage>
</organism>
<keyword evidence="1" id="KW-0862">Zinc</keyword>
<reference evidence="4 5" key="1">
    <citation type="journal article" date="2012" name="Nat. Biotechnol.">
        <title>Draft genome sequence of pigeonpea (Cajanus cajan), an orphan legume crop of resource-poor farmers.</title>
        <authorList>
            <person name="Varshney R.K."/>
            <person name="Chen W."/>
            <person name="Li Y."/>
            <person name="Bharti A.K."/>
            <person name="Saxena R.K."/>
            <person name="Schlueter J.A."/>
            <person name="Donoghue M.T."/>
            <person name="Azam S."/>
            <person name="Fan G."/>
            <person name="Whaley A.M."/>
            <person name="Farmer A.D."/>
            <person name="Sheridan J."/>
            <person name="Iwata A."/>
            <person name="Tuteja R."/>
            <person name="Penmetsa R.V."/>
            <person name="Wu W."/>
            <person name="Upadhyaya H.D."/>
            <person name="Yang S.P."/>
            <person name="Shah T."/>
            <person name="Saxena K.B."/>
            <person name="Michael T."/>
            <person name="McCombie W.R."/>
            <person name="Yang B."/>
            <person name="Zhang G."/>
            <person name="Yang H."/>
            <person name="Wang J."/>
            <person name="Spillane C."/>
            <person name="Cook D.R."/>
            <person name="May G.D."/>
            <person name="Xu X."/>
            <person name="Jackson S.A."/>
        </authorList>
    </citation>
    <scope>NUCLEOTIDE SEQUENCE [LARGE SCALE GENOMIC DNA]</scope>
    <source>
        <strain evidence="5">cv. Asha</strain>
    </source>
</reference>
<evidence type="ECO:0000256" key="2">
    <source>
        <dbReference type="SAM" id="MobiDB-lite"/>
    </source>
</evidence>
<dbReference type="PROSITE" id="PS50158">
    <property type="entry name" value="ZF_CCHC"/>
    <property type="match status" value="1"/>
</dbReference>
<feature type="compositionally biased region" description="Polar residues" evidence="2">
    <location>
        <begin position="203"/>
        <end position="220"/>
    </location>
</feature>
<dbReference type="PANTHER" id="PTHR31286">
    <property type="entry name" value="GLYCINE-RICH CELL WALL STRUCTURAL PROTEIN 1.8-LIKE"/>
    <property type="match status" value="1"/>
</dbReference>
<feature type="compositionally biased region" description="Polar residues" evidence="2">
    <location>
        <begin position="286"/>
        <end position="301"/>
    </location>
</feature>
<feature type="compositionally biased region" description="Low complexity" evidence="2">
    <location>
        <begin position="261"/>
        <end position="273"/>
    </location>
</feature>
<dbReference type="InterPro" id="IPR025558">
    <property type="entry name" value="DUF4283"/>
</dbReference>